<feature type="compositionally biased region" description="Polar residues" evidence="7">
    <location>
        <begin position="273"/>
        <end position="287"/>
    </location>
</feature>
<reference evidence="9" key="1">
    <citation type="submission" date="2020-11" db="EMBL/GenBank/DDBJ databases">
        <authorList>
            <person name="Tran Van P."/>
        </authorList>
    </citation>
    <scope>NUCLEOTIDE SEQUENCE</scope>
</reference>
<proteinExistence type="predicted"/>
<dbReference type="InterPro" id="IPR019528">
    <property type="entry name" value="PACT_domain"/>
</dbReference>
<evidence type="ECO:0000256" key="7">
    <source>
        <dbReference type="SAM" id="MobiDB-lite"/>
    </source>
</evidence>
<dbReference type="PANTHER" id="PTHR44981:SF2">
    <property type="entry name" value="PERICENTRIN-LIKE PROTEIN, ISOFORM F"/>
    <property type="match status" value="1"/>
</dbReference>
<dbReference type="Pfam" id="PF10495">
    <property type="entry name" value="PACT_coil_coil"/>
    <property type="match status" value="1"/>
</dbReference>
<accession>A0A7R8ZIS0</accession>
<feature type="compositionally biased region" description="Polar residues" evidence="7">
    <location>
        <begin position="779"/>
        <end position="789"/>
    </location>
</feature>
<feature type="compositionally biased region" description="Low complexity" evidence="7">
    <location>
        <begin position="854"/>
        <end position="877"/>
    </location>
</feature>
<keyword evidence="8" id="KW-0472">Membrane</keyword>
<dbReference type="OrthoDB" id="2020852at2759"/>
<feature type="coiled-coil region" evidence="6">
    <location>
        <begin position="416"/>
        <end position="533"/>
    </location>
</feature>
<sequence>MSDLDKILYFIPVKIDVPLYFRKTLTLEERSEEVHSLEEELVRRVNRWKYYGYMSLFLCMLFTLILTSKLKRLFISSGEQQQDHQESQNRLLEVQAKYLTTLEAKASLSDTVQTMTAEEGSRKKESIRLRDQLRSMQALIEANSKAAEGAKKEKKKVLEELQKLRTEKDQVISRLSEYSERVSEGKSLLQEKLSEKEQEVEALKEQLQEKITQEQRNKIAQEQRNKIAQEQRNKREEEEAPSLEGLTERLNQEVATSTALDRKLFSLFRSEDPSTSSTLSYEGTTSSEENEEDGPAGVPKEGRAKGQRHAPGVASGSGEEVETVRKIQRLLRRVHKEGRQVLALSELPSPSPGRKSAASPSASRNGKTGTDARTKDPTSANGNKTQGATGSTPPEGGHCEECKKLREKSFQSVAMVKQLREKDEEIKSLKSHLKKQEENYRLFTEKIDKFLDVQKELDEEESKIMRLKAQTDRQAAEHEKELRNQSVRWRNEVEQEAQRLREDQGELASSALVEELQRENGRLKKESEEMNMFLLETVEKKLELEKMVGVLHGQLERSSQPCSDSEASYPTHLSVALRESEKEASRLREQLSLLQAVLDEGAFHQGGVQTGTGEVNMGTLIYVFHKFEREQSYRRNLAYQKKYLIVLLRKLKADLARHAGGVAMNPAFQSLILAGVVLSRGRRTFRIYVFVVIAIRRMEYLVRLWKRRYRVAIQEGASSPTHLVVPPHSPRSQSPSPMRHDRASVARTRGSRSRERPPLPGGSDNVRLLRRIEESISQSQDVLLSHSTPPSSPFRANCLRRPEAPRGAYGDDAPTATVYQQQRHNWDGGEPLYHITGRTPPTRDKRDKSKRRLISPPRRSSSPDSVRSSQSSSTPIPLNDVLGCGRGITNVSIPVPLSFGAPQSQFRNSRLQQPSMRLWSRPAD</sequence>
<keyword evidence="8" id="KW-0812">Transmembrane</keyword>
<feature type="transmembrane region" description="Helical" evidence="8">
    <location>
        <begin position="50"/>
        <end position="67"/>
    </location>
</feature>
<comment type="subcellular location">
    <subcellularLocation>
        <location evidence="1">Cytoplasm</location>
        <location evidence="1">Cytoskeleton</location>
        <location evidence="1">Microtubule organizing center</location>
        <location evidence="1">Centrosome</location>
    </subcellularLocation>
</comment>
<keyword evidence="3" id="KW-0597">Phosphoprotein</keyword>
<dbReference type="GO" id="GO:0005737">
    <property type="term" value="C:cytoplasm"/>
    <property type="evidence" value="ECO:0007669"/>
    <property type="project" value="UniProtKB-ARBA"/>
</dbReference>
<dbReference type="EMBL" id="OB660725">
    <property type="protein sequence ID" value="CAD7226023.1"/>
    <property type="molecule type" value="Genomic_DNA"/>
</dbReference>
<keyword evidence="2" id="KW-0963">Cytoplasm</keyword>
<dbReference type="GO" id="GO:0060090">
    <property type="term" value="F:molecular adaptor activity"/>
    <property type="evidence" value="ECO:0007669"/>
    <property type="project" value="InterPro"/>
</dbReference>
<keyword evidence="5" id="KW-0206">Cytoskeleton</keyword>
<feature type="region of interest" description="Disordered" evidence="7">
    <location>
        <begin position="779"/>
        <end position="880"/>
    </location>
</feature>
<gene>
    <name evidence="9" type="ORF">CTOB1V02_LOCUS3949</name>
</gene>
<evidence type="ECO:0000256" key="8">
    <source>
        <dbReference type="SAM" id="Phobius"/>
    </source>
</evidence>
<feature type="compositionally biased region" description="Polar residues" evidence="7">
    <location>
        <begin position="901"/>
        <end position="915"/>
    </location>
</feature>
<feature type="region of interest" description="Disordered" evidence="7">
    <location>
        <begin position="901"/>
        <end position="924"/>
    </location>
</feature>
<feature type="region of interest" description="Disordered" evidence="7">
    <location>
        <begin position="222"/>
        <end position="324"/>
    </location>
</feature>
<dbReference type="PANTHER" id="PTHR44981">
    <property type="entry name" value="PERICENTRIN-LIKE PROTEIN, ISOFORM F"/>
    <property type="match status" value="1"/>
</dbReference>
<dbReference type="GO" id="GO:0007165">
    <property type="term" value="P:signal transduction"/>
    <property type="evidence" value="ECO:0007669"/>
    <property type="project" value="InterPro"/>
</dbReference>
<organism evidence="9">
    <name type="scientific">Cyprideis torosa</name>
    <dbReference type="NCBI Taxonomy" id="163714"/>
    <lineage>
        <taxon>Eukaryota</taxon>
        <taxon>Metazoa</taxon>
        <taxon>Ecdysozoa</taxon>
        <taxon>Arthropoda</taxon>
        <taxon>Crustacea</taxon>
        <taxon>Oligostraca</taxon>
        <taxon>Ostracoda</taxon>
        <taxon>Podocopa</taxon>
        <taxon>Podocopida</taxon>
        <taxon>Cytherocopina</taxon>
        <taxon>Cytheroidea</taxon>
        <taxon>Cytherideidae</taxon>
        <taxon>Cyprideis</taxon>
    </lineage>
</organism>
<evidence type="ECO:0000256" key="4">
    <source>
        <dbReference type="ARBA" id="ARBA00023054"/>
    </source>
</evidence>
<feature type="compositionally biased region" description="Basic and acidic residues" evidence="7">
    <location>
        <begin position="260"/>
        <end position="272"/>
    </location>
</feature>
<feature type="compositionally biased region" description="Basic and acidic residues" evidence="7">
    <location>
        <begin position="222"/>
        <end position="237"/>
    </location>
</feature>
<dbReference type="AlphaFoldDB" id="A0A7R8ZIS0"/>
<feature type="compositionally biased region" description="Polar residues" evidence="7">
    <location>
        <begin position="358"/>
        <end position="368"/>
    </location>
</feature>
<evidence type="ECO:0000256" key="6">
    <source>
        <dbReference type="SAM" id="Coils"/>
    </source>
</evidence>
<dbReference type="GO" id="GO:0005813">
    <property type="term" value="C:centrosome"/>
    <property type="evidence" value="ECO:0007669"/>
    <property type="project" value="UniProtKB-SubCell"/>
</dbReference>
<evidence type="ECO:0000256" key="5">
    <source>
        <dbReference type="ARBA" id="ARBA00023212"/>
    </source>
</evidence>
<feature type="region of interest" description="Disordered" evidence="7">
    <location>
        <begin position="720"/>
        <end position="766"/>
    </location>
</feature>
<name>A0A7R8ZIS0_9CRUS</name>
<evidence type="ECO:0000313" key="9">
    <source>
        <dbReference type="EMBL" id="CAD7226023.1"/>
    </source>
</evidence>
<evidence type="ECO:0000256" key="3">
    <source>
        <dbReference type="ARBA" id="ARBA00022553"/>
    </source>
</evidence>
<protein>
    <submittedName>
        <fullName evidence="9">Uncharacterized protein</fullName>
    </submittedName>
</protein>
<keyword evidence="4 6" id="KW-0175">Coiled coil</keyword>
<evidence type="ECO:0000256" key="1">
    <source>
        <dbReference type="ARBA" id="ARBA00004300"/>
    </source>
</evidence>
<feature type="region of interest" description="Disordered" evidence="7">
    <location>
        <begin position="341"/>
        <end position="400"/>
    </location>
</feature>
<dbReference type="InterPro" id="IPR028745">
    <property type="entry name" value="AKAP9/Pericentrin"/>
</dbReference>
<keyword evidence="8" id="KW-1133">Transmembrane helix</keyword>
<feature type="compositionally biased region" description="Polar residues" evidence="7">
    <location>
        <begin position="377"/>
        <end position="392"/>
    </location>
</feature>
<evidence type="ECO:0000256" key="2">
    <source>
        <dbReference type="ARBA" id="ARBA00022490"/>
    </source>
</evidence>